<proteinExistence type="predicted"/>
<keyword evidence="1" id="KW-0645">Protease</keyword>
<evidence type="ECO:0000313" key="1">
    <source>
        <dbReference type="EMBL" id="MCC5601044.1"/>
    </source>
</evidence>
<keyword evidence="2" id="KW-1185">Reference proteome</keyword>
<protein>
    <submittedName>
        <fullName evidence="1">Aspartyl protease</fullName>
    </submittedName>
</protein>
<sequence>MIFGEFNSKGELIFEIGLIAADGDIIPVQALLDTGFTGTLAIDNQDALSLGWLRESQREDMRTAQGEAQFNLYQGTVLLDEEEFMISALGGDELQDILLGVRWLQTKRLVADFPAGVLTLG</sequence>
<dbReference type="GO" id="GO:0006508">
    <property type="term" value="P:proteolysis"/>
    <property type="evidence" value="ECO:0007669"/>
    <property type="project" value="UniProtKB-KW"/>
</dbReference>
<comment type="caution">
    <text evidence="1">The sequence shown here is derived from an EMBL/GenBank/DDBJ whole genome shotgun (WGS) entry which is preliminary data.</text>
</comment>
<dbReference type="EMBL" id="JAIVFQ010000025">
    <property type="protein sequence ID" value="MCC5601044.1"/>
    <property type="molecule type" value="Genomic_DNA"/>
</dbReference>
<dbReference type="InterPro" id="IPR021109">
    <property type="entry name" value="Peptidase_aspartic_dom_sf"/>
</dbReference>
<dbReference type="RefSeq" id="WP_229486096.1">
    <property type="nucleotide sequence ID" value="NZ_JAIVFQ010000025.1"/>
</dbReference>
<name>A0ABS8IA41_9NOSO</name>
<organism evidence="1 2">
    <name type="scientific">Nostoc favosum CHAB5714</name>
    <dbReference type="NCBI Taxonomy" id="2780399"/>
    <lineage>
        <taxon>Bacteria</taxon>
        <taxon>Bacillati</taxon>
        <taxon>Cyanobacteriota</taxon>
        <taxon>Cyanophyceae</taxon>
        <taxon>Nostocales</taxon>
        <taxon>Nostocaceae</taxon>
        <taxon>Nostoc</taxon>
        <taxon>Nostoc favosum</taxon>
    </lineage>
</organism>
<gene>
    <name evidence="1" type="ORF">LC586_17995</name>
</gene>
<dbReference type="Gene3D" id="2.40.70.10">
    <property type="entry name" value="Acid Proteases"/>
    <property type="match status" value="1"/>
</dbReference>
<reference evidence="1 2" key="1">
    <citation type="journal article" date="2021" name="Microorganisms">
        <title>Genome Evolution of Filamentous Cyanobacterium Nostoc Species: From Facultative Symbiosis to Free Living.</title>
        <authorList>
            <person name="Huo D."/>
            <person name="Li H."/>
            <person name="Cai F."/>
            <person name="Guo X."/>
            <person name="Qiao Z."/>
            <person name="Wang W."/>
            <person name="Yu G."/>
            <person name="Li R."/>
        </authorList>
    </citation>
    <scope>NUCLEOTIDE SEQUENCE [LARGE SCALE GENOMIC DNA]</scope>
    <source>
        <strain evidence="1 2">CHAB 5714</strain>
    </source>
</reference>
<dbReference type="Proteomes" id="UP001199525">
    <property type="component" value="Unassembled WGS sequence"/>
</dbReference>
<dbReference type="GO" id="GO:0008233">
    <property type="term" value="F:peptidase activity"/>
    <property type="evidence" value="ECO:0007669"/>
    <property type="project" value="UniProtKB-KW"/>
</dbReference>
<accession>A0ABS8IA41</accession>
<keyword evidence="1" id="KW-0378">Hydrolase</keyword>
<evidence type="ECO:0000313" key="2">
    <source>
        <dbReference type="Proteomes" id="UP001199525"/>
    </source>
</evidence>